<name>A0AAD1TAL0_PELCU</name>
<evidence type="ECO:0000256" key="5">
    <source>
        <dbReference type="ARBA" id="ARBA00022825"/>
    </source>
</evidence>
<dbReference type="AlphaFoldDB" id="A0AAD1TAL0"/>
<dbReference type="InterPro" id="IPR001254">
    <property type="entry name" value="Trypsin_dom"/>
</dbReference>
<evidence type="ECO:0000313" key="9">
    <source>
        <dbReference type="Proteomes" id="UP001295444"/>
    </source>
</evidence>
<dbReference type="GO" id="GO:0004252">
    <property type="term" value="F:serine-type endopeptidase activity"/>
    <property type="evidence" value="ECO:0007669"/>
    <property type="project" value="InterPro"/>
</dbReference>
<proteinExistence type="predicted"/>
<reference evidence="8" key="1">
    <citation type="submission" date="2022-03" db="EMBL/GenBank/DDBJ databases">
        <authorList>
            <person name="Alioto T."/>
            <person name="Alioto T."/>
            <person name="Gomez Garrido J."/>
        </authorList>
    </citation>
    <scope>NUCLEOTIDE SEQUENCE</scope>
</reference>
<dbReference type="Gene3D" id="2.40.10.10">
    <property type="entry name" value="Trypsin-like serine proteases"/>
    <property type="match status" value="1"/>
</dbReference>
<dbReference type="SUPFAM" id="SSF50494">
    <property type="entry name" value="Trypsin-like serine proteases"/>
    <property type="match status" value="1"/>
</dbReference>
<evidence type="ECO:0000256" key="4">
    <source>
        <dbReference type="ARBA" id="ARBA00022801"/>
    </source>
</evidence>
<comment type="subcellular location">
    <subcellularLocation>
        <location evidence="1">Secreted</location>
    </subcellularLocation>
</comment>
<keyword evidence="4" id="KW-0378">Hydrolase</keyword>
<evidence type="ECO:0000313" key="8">
    <source>
        <dbReference type="EMBL" id="CAH2322616.1"/>
    </source>
</evidence>
<keyword evidence="5" id="KW-0720">Serine protease</keyword>
<keyword evidence="2" id="KW-0964">Secreted</keyword>
<protein>
    <submittedName>
        <fullName evidence="8">Trypsin-like</fullName>
    </submittedName>
</protein>
<dbReference type="Proteomes" id="UP001295444">
    <property type="component" value="Chromosome 11"/>
</dbReference>
<evidence type="ECO:0000256" key="6">
    <source>
        <dbReference type="ARBA" id="ARBA00023157"/>
    </source>
</evidence>
<dbReference type="Pfam" id="PF00089">
    <property type="entry name" value="Trypsin"/>
    <property type="match status" value="1"/>
</dbReference>
<feature type="domain" description="Peptidase S1" evidence="7">
    <location>
        <begin position="71"/>
        <end position="127"/>
    </location>
</feature>
<evidence type="ECO:0000256" key="2">
    <source>
        <dbReference type="ARBA" id="ARBA00022525"/>
    </source>
</evidence>
<evidence type="ECO:0000259" key="7">
    <source>
        <dbReference type="Pfam" id="PF00089"/>
    </source>
</evidence>
<dbReference type="GO" id="GO:0006508">
    <property type="term" value="P:proteolysis"/>
    <property type="evidence" value="ECO:0007669"/>
    <property type="project" value="UniProtKB-KW"/>
</dbReference>
<dbReference type="InterPro" id="IPR043504">
    <property type="entry name" value="Peptidase_S1_PA_chymotrypsin"/>
</dbReference>
<keyword evidence="6" id="KW-1015">Disulfide bond</keyword>
<keyword evidence="3" id="KW-0645">Protease</keyword>
<dbReference type="PANTHER" id="PTHR24264:SF15">
    <property type="entry name" value="RIKEN CDNA 2210010C04 GENE"/>
    <property type="match status" value="1"/>
</dbReference>
<keyword evidence="9" id="KW-1185">Reference proteome</keyword>
<dbReference type="InterPro" id="IPR050127">
    <property type="entry name" value="Serine_Proteases_S1"/>
</dbReference>
<sequence length="148" mass="17148">MLFGGFLLAGMGKLTRTESKMDRAKYWICAFNNFQGLICELVMVPAVPSPTPTRLQLGAREVQMNGVFCRNNQVRVGEHNIAVREGTEQFINFAKVIKHSNYNHFTFDNDIMLIKLDSPTPMNTYVNLCLWLSHCWYQLYKRWLGKHT</sequence>
<accession>A0AAD1TAL0</accession>
<evidence type="ECO:0000256" key="3">
    <source>
        <dbReference type="ARBA" id="ARBA00022670"/>
    </source>
</evidence>
<dbReference type="GO" id="GO:0005615">
    <property type="term" value="C:extracellular space"/>
    <property type="evidence" value="ECO:0007669"/>
    <property type="project" value="TreeGrafter"/>
</dbReference>
<dbReference type="PANTHER" id="PTHR24264">
    <property type="entry name" value="TRYPSIN-RELATED"/>
    <property type="match status" value="1"/>
</dbReference>
<dbReference type="InterPro" id="IPR009003">
    <property type="entry name" value="Peptidase_S1_PA"/>
</dbReference>
<gene>
    <name evidence="8" type="ORF">PECUL_23A012453</name>
</gene>
<evidence type="ECO:0000256" key="1">
    <source>
        <dbReference type="ARBA" id="ARBA00004613"/>
    </source>
</evidence>
<dbReference type="EMBL" id="OW240922">
    <property type="protein sequence ID" value="CAH2322616.1"/>
    <property type="molecule type" value="Genomic_DNA"/>
</dbReference>
<organism evidence="8 9">
    <name type="scientific">Pelobates cultripes</name>
    <name type="common">Western spadefoot toad</name>
    <dbReference type="NCBI Taxonomy" id="61616"/>
    <lineage>
        <taxon>Eukaryota</taxon>
        <taxon>Metazoa</taxon>
        <taxon>Chordata</taxon>
        <taxon>Craniata</taxon>
        <taxon>Vertebrata</taxon>
        <taxon>Euteleostomi</taxon>
        <taxon>Amphibia</taxon>
        <taxon>Batrachia</taxon>
        <taxon>Anura</taxon>
        <taxon>Pelobatoidea</taxon>
        <taxon>Pelobatidae</taxon>
        <taxon>Pelobates</taxon>
    </lineage>
</organism>